<evidence type="ECO:0000313" key="3">
    <source>
        <dbReference type="Proteomes" id="UP000532311"/>
    </source>
</evidence>
<reference evidence="2 3" key="1">
    <citation type="submission" date="2020-05" db="EMBL/GenBank/DDBJ databases">
        <title>Identification and distribution of gene clusters putatively required for synthesis of sphingolipid metabolism inhibitors in phylogenetically diverse species of the filamentous fungus Fusarium.</title>
        <authorList>
            <person name="Kim H.-S."/>
            <person name="Busman M."/>
            <person name="Brown D.W."/>
            <person name="Divon H."/>
            <person name="Uhlig S."/>
            <person name="Proctor R.H."/>
        </authorList>
    </citation>
    <scope>NUCLEOTIDE SEQUENCE [LARGE SCALE GENOMIC DNA]</scope>
    <source>
        <strain evidence="2 3">NRRL 26131</strain>
    </source>
</reference>
<feature type="region of interest" description="Disordered" evidence="1">
    <location>
        <begin position="54"/>
        <end position="88"/>
    </location>
</feature>
<evidence type="ECO:0000313" key="2">
    <source>
        <dbReference type="EMBL" id="KAF5708717.1"/>
    </source>
</evidence>
<proteinExistence type="predicted"/>
<organism evidence="2 3">
    <name type="scientific">Fusarium globosum</name>
    <dbReference type="NCBI Taxonomy" id="78864"/>
    <lineage>
        <taxon>Eukaryota</taxon>
        <taxon>Fungi</taxon>
        <taxon>Dikarya</taxon>
        <taxon>Ascomycota</taxon>
        <taxon>Pezizomycotina</taxon>
        <taxon>Sordariomycetes</taxon>
        <taxon>Hypocreomycetidae</taxon>
        <taxon>Hypocreales</taxon>
        <taxon>Nectriaceae</taxon>
        <taxon>Fusarium</taxon>
        <taxon>Fusarium fujikuroi species complex</taxon>
    </lineage>
</organism>
<gene>
    <name evidence="2" type="ORF">FGLOB1_6256</name>
</gene>
<name>A0A8H6DAZ9_9HYPO</name>
<comment type="caution">
    <text evidence="2">The sequence shown here is derived from an EMBL/GenBank/DDBJ whole genome shotgun (WGS) entry which is preliminary data.</text>
</comment>
<protein>
    <submittedName>
        <fullName evidence="2">Uncharacterized protein</fullName>
    </submittedName>
</protein>
<sequence>MSANQDNTGGSTSGYEISGIISNAAEAAAMYNKVVEETGCTCVLAEFILAPDDQGIERSEAGTVSVGAANSNVSIENPSAENHSSTEK</sequence>
<evidence type="ECO:0000256" key="1">
    <source>
        <dbReference type="SAM" id="MobiDB-lite"/>
    </source>
</evidence>
<feature type="compositionally biased region" description="Polar residues" evidence="1">
    <location>
        <begin position="68"/>
        <end position="88"/>
    </location>
</feature>
<dbReference type="Proteomes" id="UP000532311">
    <property type="component" value="Unassembled WGS sequence"/>
</dbReference>
<dbReference type="EMBL" id="JAAQPF010000264">
    <property type="protein sequence ID" value="KAF5708717.1"/>
    <property type="molecule type" value="Genomic_DNA"/>
</dbReference>
<dbReference type="AlphaFoldDB" id="A0A8H6DAZ9"/>
<accession>A0A8H6DAZ9</accession>
<keyword evidence="3" id="KW-1185">Reference proteome</keyword>